<accession>A0ABV6LIV4</accession>
<dbReference type="RefSeq" id="WP_377344871.1">
    <property type="nucleotide sequence ID" value="NZ_JBHLTP010000003.1"/>
</dbReference>
<evidence type="ECO:0000256" key="1">
    <source>
        <dbReference type="SAM" id="Phobius"/>
    </source>
</evidence>
<dbReference type="Proteomes" id="UP001589836">
    <property type="component" value="Unassembled WGS sequence"/>
</dbReference>
<sequence>MRQNALLRLLLACFLLYMAWPFLRVQGETLANYFWIGWMVFFVLVAGGNLALLLQLSSPPKFKEPSLEGKKQLSHGKN</sequence>
<reference evidence="2 3" key="1">
    <citation type="submission" date="2024-09" db="EMBL/GenBank/DDBJ databases">
        <authorList>
            <person name="Sun Q."/>
            <person name="Mori K."/>
        </authorList>
    </citation>
    <scope>NUCLEOTIDE SEQUENCE [LARGE SCALE GENOMIC DNA]</scope>
    <source>
        <strain evidence="2 3">NCAIM B.02529</strain>
    </source>
</reference>
<name>A0ABV6LIV4_9BACI</name>
<evidence type="ECO:0000313" key="3">
    <source>
        <dbReference type="Proteomes" id="UP001589836"/>
    </source>
</evidence>
<dbReference type="EMBL" id="JBHLTP010000003">
    <property type="protein sequence ID" value="MFC0522338.1"/>
    <property type="molecule type" value="Genomic_DNA"/>
</dbReference>
<keyword evidence="3" id="KW-1185">Reference proteome</keyword>
<keyword evidence="1" id="KW-0472">Membrane</keyword>
<evidence type="ECO:0008006" key="4">
    <source>
        <dbReference type="Google" id="ProtNLM"/>
    </source>
</evidence>
<comment type="caution">
    <text evidence="2">The sequence shown here is derived from an EMBL/GenBank/DDBJ whole genome shotgun (WGS) entry which is preliminary data.</text>
</comment>
<keyword evidence="1" id="KW-1133">Transmembrane helix</keyword>
<gene>
    <name evidence="2" type="ORF">ACFFGV_01880</name>
</gene>
<evidence type="ECO:0000313" key="2">
    <source>
        <dbReference type="EMBL" id="MFC0522338.1"/>
    </source>
</evidence>
<feature type="transmembrane region" description="Helical" evidence="1">
    <location>
        <begin position="34"/>
        <end position="54"/>
    </location>
</feature>
<proteinExistence type="predicted"/>
<protein>
    <recommendedName>
        <fullName evidence="4">DUF3311 domain-containing protein</fullName>
    </recommendedName>
</protein>
<keyword evidence="1" id="KW-0812">Transmembrane</keyword>
<organism evidence="2 3">
    <name type="scientific">Pontibacillus salicampi</name>
    <dbReference type="NCBI Taxonomy" id="1449801"/>
    <lineage>
        <taxon>Bacteria</taxon>
        <taxon>Bacillati</taxon>
        <taxon>Bacillota</taxon>
        <taxon>Bacilli</taxon>
        <taxon>Bacillales</taxon>
        <taxon>Bacillaceae</taxon>
        <taxon>Pontibacillus</taxon>
    </lineage>
</organism>